<name>A0A512H3Y6_9PROT</name>
<sequence length="127" mass="13446">MILNNEAAPGAPNKVAAGSANTASRAAIVIPVARFIQNTEASVSRFSSGWMISAAPKPAAPIMARNWMVVSATATEPNSSGVKIRARIGTVTNLRPNVAIFDEILQIMLRLIFCGVTEQSFPGSFMI</sequence>
<dbReference type="Proteomes" id="UP000321567">
    <property type="component" value="Unassembled WGS sequence"/>
</dbReference>
<reference evidence="1 2" key="1">
    <citation type="submission" date="2019-07" db="EMBL/GenBank/DDBJ databases">
        <title>Whole genome shotgun sequence of Rhodospirillum oryzae NBRC 107573.</title>
        <authorList>
            <person name="Hosoyama A."/>
            <person name="Uohara A."/>
            <person name="Ohji S."/>
            <person name="Ichikawa N."/>
        </authorList>
    </citation>
    <scope>NUCLEOTIDE SEQUENCE [LARGE SCALE GENOMIC DNA]</scope>
    <source>
        <strain evidence="1 2">NBRC 107573</strain>
    </source>
</reference>
<evidence type="ECO:0000313" key="2">
    <source>
        <dbReference type="Proteomes" id="UP000321567"/>
    </source>
</evidence>
<dbReference type="EMBL" id="BJZO01000004">
    <property type="protein sequence ID" value="GEO80143.1"/>
    <property type="molecule type" value="Genomic_DNA"/>
</dbReference>
<proteinExistence type="predicted"/>
<evidence type="ECO:0000313" key="1">
    <source>
        <dbReference type="EMBL" id="GEO80143.1"/>
    </source>
</evidence>
<accession>A0A512H3Y6</accession>
<protein>
    <submittedName>
        <fullName evidence="1">Uncharacterized protein</fullName>
    </submittedName>
</protein>
<dbReference type="AlphaFoldDB" id="A0A512H3Y6"/>
<comment type="caution">
    <text evidence="1">The sequence shown here is derived from an EMBL/GenBank/DDBJ whole genome shotgun (WGS) entry which is preliminary data.</text>
</comment>
<keyword evidence="2" id="KW-1185">Reference proteome</keyword>
<organism evidence="1 2">
    <name type="scientific">Pararhodospirillum oryzae</name>
    <dbReference type="NCBI Taxonomy" id="478448"/>
    <lineage>
        <taxon>Bacteria</taxon>
        <taxon>Pseudomonadati</taxon>
        <taxon>Pseudomonadota</taxon>
        <taxon>Alphaproteobacteria</taxon>
        <taxon>Rhodospirillales</taxon>
        <taxon>Rhodospirillaceae</taxon>
        <taxon>Pararhodospirillum</taxon>
    </lineage>
</organism>
<gene>
    <name evidence="1" type="ORF">ROR02_02740</name>
</gene>